<keyword evidence="2" id="KW-0547">Nucleotide-binding</keyword>
<dbReference type="Gene3D" id="3.40.50.300">
    <property type="entry name" value="P-loop containing nucleotide triphosphate hydrolases"/>
    <property type="match status" value="1"/>
</dbReference>
<dbReference type="EMBL" id="LK021337">
    <property type="protein sequence ID" value="CDQ42340.1"/>
    <property type="molecule type" value="Genomic_DNA"/>
</dbReference>
<evidence type="ECO:0000313" key="7">
    <source>
        <dbReference type="Proteomes" id="UP000028864"/>
    </source>
</evidence>
<evidence type="ECO:0000256" key="1">
    <source>
        <dbReference type="ARBA" id="ARBA00008059"/>
    </source>
</evidence>
<keyword evidence="3" id="KW-0067">ATP-binding</keyword>
<dbReference type="SUPFAM" id="SSF52540">
    <property type="entry name" value="P-loop containing nucleoside triphosphate hydrolases"/>
    <property type="match status" value="1"/>
</dbReference>
<dbReference type="InterPro" id="IPR027417">
    <property type="entry name" value="P-loop_NTPase"/>
</dbReference>
<evidence type="ECO:0000259" key="5">
    <source>
        <dbReference type="SMART" id="SM00382"/>
    </source>
</evidence>
<evidence type="ECO:0000256" key="4">
    <source>
        <dbReference type="SAM" id="MobiDB-lite"/>
    </source>
</evidence>
<sequence>MTPATKSAKARPAEASTPLPADTPPLASVPADGLPAQLAYLTRVLKTPTIGRCWEPLAEQARDENWSHEEYLAAILQRQVADRESAGTTMRIRTAHFPQVKTLEDFNLDHLPSLRRDVLAHLATGMFVPKAENVVLLGPPGIGKTHLAIGLGVKAAHAGYSVLFDTASNWIARLGAAHHGNRLEAELKKIRRYKLIIIDEVGYIPFDQDAANLFFQLIASRYEIGSIMVTSNLPFGRWGETFSDDVVAAAMIDRLVHHAEVLTLTGDSYRTRTRRELLGKSRTNSN</sequence>
<feature type="domain" description="AAA+ ATPase" evidence="5">
    <location>
        <begin position="130"/>
        <end position="262"/>
    </location>
</feature>
<dbReference type="RefSeq" id="WP_234411510.1">
    <property type="nucleotide sequence ID" value="NZ_LK021337.1"/>
</dbReference>
<organism evidence="6 7">
    <name type="scientific">Mycolicibacterium neoaurum</name>
    <name type="common">Mycobacterium neoaurum</name>
    <dbReference type="NCBI Taxonomy" id="1795"/>
    <lineage>
        <taxon>Bacteria</taxon>
        <taxon>Bacillati</taxon>
        <taxon>Actinomycetota</taxon>
        <taxon>Actinomycetes</taxon>
        <taxon>Mycobacteriales</taxon>
        <taxon>Mycobacteriaceae</taxon>
        <taxon>Mycolicibacterium</taxon>
    </lineage>
</organism>
<dbReference type="SMART" id="SM00382">
    <property type="entry name" value="AAA"/>
    <property type="match status" value="1"/>
</dbReference>
<dbReference type="AlphaFoldDB" id="A0AAV2WDX6"/>
<evidence type="ECO:0000256" key="2">
    <source>
        <dbReference type="ARBA" id="ARBA00022741"/>
    </source>
</evidence>
<comment type="similarity">
    <text evidence="1">Belongs to the IS21/IS1162 putative ATP-binding protein family.</text>
</comment>
<evidence type="ECO:0000313" key="6">
    <source>
        <dbReference type="EMBL" id="CDQ42340.1"/>
    </source>
</evidence>
<name>A0AAV2WDX6_MYCNE</name>
<dbReference type="InterPro" id="IPR047661">
    <property type="entry name" value="IstB"/>
</dbReference>
<reference evidence="6" key="2">
    <citation type="submission" date="2015-09" db="EMBL/GenBank/DDBJ databases">
        <title>Draft genome sequence of Mycobacterium neoaurum DSM 44074.</title>
        <authorList>
            <person name="Croce O."/>
            <person name="Robert C."/>
            <person name="Raoult D."/>
            <person name="Drancourt M."/>
        </authorList>
    </citation>
    <scope>NUCLEOTIDE SEQUENCE</scope>
    <source>
        <strain evidence="6">DSM 44074</strain>
    </source>
</reference>
<reference evidence="6" key="1">
    <citation type="submission" date="2014-05" db="EMBL/GenBank/DDBJ databases">
        <authorList>
            <person name="Urmite Genomes"/>
        </authorList>
    </citation>
    <scope>NUCLEOTIDE SEQUENCE</scope>
    <source>
        <strain evidence="6">DSM 44074</strain>
    </source>
</reference>
<dbReference type="PIRSF" id="PIRSF003073">
    <property type="entry name" value="DNAC_TnpB_IstB"/>
    <property type="match status" value="1"/>
</dbReference>
<dbReference type="NCBIfam" id="NF038214">
    <property type="entry name" value="IS21_help_AAA"/>
    <property type="match status" value="1"/>
</dbReference>
<dbReference type="Proteomes" id="UP000028864">
    <property type="component" value="Unassembled WGS sequence"/>
</dbReference>
<protein>
    <submittedName>
        <fullName evidence="6">Transposase</fullName>
    </submittedName>
</protein>
<dbReference type="PANTHER" id="PTHR30050">
    <property type="entry name" value="CHROMOSOMAL REPLICATION INITIATOR PROTEIN DNAA"/>
    <property type="match status" value="1"/>
</dbReference>
<dbReference type="GO" id="GO:0006260">
    <property type="term" value="P:DNA replication"/>
    <property type="evidence" value="ECO:0007669"/>
    <property type="project" value="TreeGrafter"/>
</dbReference>
<evidence type="ECO:0000256" key="3">
    <source>
        <dbReference type="ARBA" id="ARBA00022840"/>
    </source>
</evidence>
<dbReference type="NCBIfam" id="NF005098">
    <property type="entry name" value="PRK06526.1"/>
    <property type="match status" value="1"/>
</dbReference>
<dbReference type="InterPro" id="IPR002611">
    <property type="entry name" value="IstB_ATP-bd"/>
</dbReference>
<dbReference type="InterPro" id="IPR028350">
    <property type="entry name" value="DNAC/IstB-like"/>
</dbReference>
<dbReference type="Pfam" id="PF01695">
    <property type="entry name" value="IstB_IS21"/>
    <property type="match status" value="1"/>
</dbReference>
<dbReference type="InterPro" id="IPR003593">
    <property type="entry name" value="AAA+_ATPase"/>
</dbReference>
<feature type="region of interest" description="Disordered" evidence="4">
    <location>
        <begin position="1"/>
        <end position="25"/>
    </location>
</feature>
<dbReference type="PANTHER" id="PTHR30050:SF4">
    <property type="entry name" value="ATP-BINDING PROTEIN RV3427C IN INSERTION SEQUENCE-RELATED"/>
    <property type="match status" value="1"/>
</dbReference>
<gene>
    <name evidence="6" type="ORF">BN1047_00192</name>
</gene>
<accession>A0AAV2WDX6</accession>
<dbReference type="GO" id="GO:0005524">
    <property type="term" value="F:ATP binding"/>
    <property type="evidence" value="ECO:0007669"/>
    <property type="project" value="UniProtKB-KW"/>
</dbReference>
<dbReference type="CDD" id="cd00009">
    <property type="entry name" value="AAA"/>
    <property type="match status" value="1"/>
</dbReference>
<proteinExistence type="inferred from homology"/>